<name>A0A1L7XDF8_9HELO</name>
<keyword evidence="2" id="KW-1185">Reference proteome</keyword>
<dbReference type="Proteomes" id="UP000184330">
    <property type="component" value="Unassembled WGS sequence"/>
</dbReference>
<organism evidence="1 2">
    <name type="scientific">Phialocephala subalpina</name>
    <dbReference type="NCBI Taxonomy" id="576137"/>
    <lineage>
        <taxon>Eukaryota</taxon>
        <taxon>Fungi</taxon>
        <taxon>Dikarya</taxon>
        <taxon>Ascomycota</taxon>
        <taxon>Pezizomycotina</taxon>
        <taxon>Leotiomycetes</taxon>
        <taxon>Helotiales</taxon>
        <taxon>Mollisiaceae</taxon>
        <taxon>Phialocephala</taxon>
        <taxon>Phialocephala fortinii species complex</taxon>
    </lineage>
</organism>
<dbReference type="AlphaFoldDB" id="A0A1L7XDF8"/>
<protein>
    <submittedName>
        <fullName evidence="1">Uncharacterized protein</fullName>
    </submittedName>
</protein>
<gene>
    <name evidence="1" type="ORF">PAC_12961</name>
</gene>
<accession>A0A1L7XDF8</accession>
<evidence type="ECO:0000313" key="1">
    <source>
        <dbReference type="EMBL" id="CZR63064.1"/>
    </source>
</evidence>
<sequence>MKTWGGYGVQLSMQIIIEKTSQGPQMFAKFDFKVIEGVMRFERQATDKKAKCSSKTAAMSGPERHREHDFDEVGEESSKYGSHIPSLTVDTVASLTKMRMRIAETLLLKHSTLAQLMDLQPNVRLGITGGVARIQELAKSSSRKTKMLTKLPSWRKARSQSQVWWKEDRQ</sequence>
<proteinExistence type="predicted"/>
<reference evidence="1 2" key="1">
    <citation type="submission" date="2016-03" db="EMBL/GenBank/DDBJ databases">
        <authorList>
            <person name="Ploux O."/>
        </authorList>
    </citation>
    <scope>NUCLEOTIDE SEQUENCE [LARGE SCALE GENOMIC DNA]</scope>
    <source>
        <strain evidence="1 2">UAMH 11012</strain>
    </source>
</reference>
<dbReference type="OrthoDB" id="4630416at2759"/>
<evidence type="ECO:0000313" key="2">
    <source>
        <dbReference type="Proteomes" id="UP000184330"/>
    </source>
</evidence>
<dbReference type="EMBL" id="FJOG01000022">
    <property type="protein sequence ID" value="CZR63064.1"/>
    <property type="molecule type" value="Genomic_DNA"/>
</dbReference>